<gene>
    <name evidence="3" type="ORF">BN1051_02925</name>
</gene>
<dbReference type="PANTHER" id="PTHR24094:SF15">
    <property type="entry name" value="AMP-DEPENDENT SYNTHETASE_LIGASE DOMAIN-CONTAINING PROTEIN-RELATED"/>
    <property type="match status" value="1"/>
</dbReference>
<proteinExistence type="predicted"/>
<evidence type="ECO:0000259" key="2">
    <source>
        <dbReference type="SMART" id="SM00894"/>
    </source>
</evidence>
<dbReference type="InterPro" id="IPR011089">
    <property type="entry name" value="GmrSD_C"/>
</dbReference>
<organism evidence="3">
    <name type="scientific">Arthrobacter saudimassiliensis</name>
    <dbReference type="NCBI Taxonomy" id="1461584"/>
    <lineage>
        <taxon>Bacteria</taxon>
        <taxon>Bacillati</taxon>
        <taxon>Actinomycetota</taxon>
        <taxon>Actinomycetes</taxon>
        <taxon>Micrococcales</taxon>
        <taxon>Micrococcaceae</taxon>
        <taxon>Arthrobacter</taxon>
    </lineage>
</organism>
<feature type="region of interest" description="Disordered" evidence="1">
    <location>
        <begin position="57"/>
        <end position="89"/>
    </location>
</feature>
<accession>A0A078MTF6</accession>
<protein>
    <submittedName>
        <fullName evidence="3">Excalibur calcium-binding domain protein</fullName>
    </submittedName>
</protein>
<dbReference type="AlphaFoldDB" id="A0A078MTF6"/>
<dbReference type="PATRIC" id="fig|1461584.3.peg.2900"/>
<dbReference type="Pfam" id="PF05901">
    <property type="entry name" value="Excalibur"/>
    <property type="match status" value="1"/>
</dbReference>
<dbReference type="Pfam" id="PF07510">
    <property type="entry name" value="GmrSD_C"/>
    <property type="match status" value="1"/>
</dbReference>
<dbReference type="SMART" id="SM00894">
    <property type="entry name" value="Excalibur"/>
    <property type="match status" value="1"/>
</dbReference>
<feature type="domain" description="Excalibur calcium-binding" evidence="2">
    <location>
        <begin position="313"/>
        <end position="349"/>
    </location>
</feature>
<evidence type="ECO:0000313" key="3">
    <source>
        <dbReference type="EMBL" id="CEA09554.1"/>
    </source>
</evidence>
<evidence type="ECO:0000256" key="1">
    <source>
        <dbReference type="SAM" id="MobiDB-lite"/>
    </source>
</evidence>
<dbReference type="PANTHER" id="PTHR24094">
    <property type="entry name" value="SECRETED PROTEIN"/>
    <property type="match status" value="1"/>
</dbReference>
<name>A0A078MTF6_9MICC</name>
<dbReference type="InterPro" id="IPR008613">
    <property type="entry name" value="Excalibur_Ca-bd_domain"/>
</dbReference>
<dbReference type="EMBL" id="LN483072">
    <property type="protein sequence ID" value="CEA09554.1"/>
    <property type="molecule type" value="Genomic_DNA"/>
</dbReference>
<sequence>MVFSSSGIEVLPMHSPAAPSSSSALRRLGVLLAAPLLVLSAAGCEADAPATAAGSQAASSSAGVPAQPTEPQAGTDAGAAPPADGTGAGPAAIDVLATLPVKGRAPKTGYDREQFGQAWEDVDRNGCDTRNDILRAQLTDVVFANAGGCKVASGTLADPYTGSTISFVRGQDTSTAVQIDHVVALSDAWQKGAQQLSAGQRRALANDPLNLLAVDGPTNAAKGDGDAATWLPPNRGYRCAYVARQVAVKAAYSLWVTQAEHDAIAGILAGCPGQEIPAGGAAAGAAAADAAPAAPAPEAVVPGPAVGPGTETYYANCAAVRAAGAAPIRQGNPGYRAGLDGDGDGTGCE</sequence>
<reference evidence="3" key="1">
    <citation type="submission" date="2014-07" db="EMBL/GenBank/DDBJ databases">
        <authorList>
            <person name="Urmite Genomes Urmite Genomes"/>
        </authorList>
    </citation>
    <scope>NUCLEOTIDE SEQUENCE</scope>
    <source>
        <strain evidence="3">11W110_air</strain>
    </source>
</reference>